<dbReference type="EMBL" id="VSRR010002565">
    <property type="protein sequence ID" value="MPC32109.1"/>
    <property type="molecule type" value="Genomic_DNA"/>
</dbReference>
<comment type="caution">
    <text evidence="2">The sequence shown here is derived from an EMBL/GenBank/DDBJ whole genome shotgun (WGS) entry which is preliminary data.</text>
</comment>
<evidence type="ECO:0000313" key="2">
    <source>
        <dbReference type="EMBL" id="MPC32109.1"/>
    </source>
</evidence>
<reference evidence="2 3" key="1">
    <citation type="submission" date="2019-05" db="EMBL/GenBank/DDBJ databases">
        <title>Another draft genome of Portunus trituberculatus and its Hox gene families provides insights of decapod evolution.</title>
        <authorList>
            <person name="Jeong J.-H."/>
            <person name="Song I."/>
            <person name="Kim S."/>
            <person name="Choi T."/>
            <person name="Kim D."/>
            <person name="Ryu S."/>
            <person name="Kim W."/>
        </authorList>
    </citation>
    <scope>NUCLEOTIDE SEQUENCE [LARGE SCALE GENOMIC DNA]</scope>
    <source>
        <tissue evidence="2">Muscle</tissue>
    </source>
</reference>
<evidence type="ECO:0000256" key="1">
    <source>
        <dbReference type="SAM" id="SignalP"/>
    </source>
</evidence>
<sequence>MKSLLSLLLATVATQASAEDESYVYKTHVCSEENYQGVCHEFHDAVPSLSNYDLDNTISSFKATGVTASDLVDHTAVINKPISLGFSPKPHLIVLLADFLTGRRQTVRYHGSMSSYQQLTCRIPQGAKKEARIILGPAYNYDDALTTTSLPKLSTRHQDAMGKLRKSCSVTHVYATLTLLAQSVPQDTIKRSYPSGHHARTDTTKARCPPWCE</sequence>
<feature type="chain" id="PRO_5023110669" evidence="1">
    <location>
        <begin position="19"/>
        <end position="213"/>
    </location>
</feature>
<dbReference type="AlphaFoldDB" id="A0A5B7EFQ3"/>
<name>A0A5B7EFQ3_PORTR</name>
<organism evidence="2 3">
    <name type="scientific">Portunus trituberculatus</name>
    <name type="common">Swimming crab</name>
    <name type="synonym">Neptunus trituberculatus</name>
    <dbReference type="NCBI Taxonomy" id="210409"/>
    <lineage>
        <taxon>Eukaryota</taxon>
        <taxon>Metazoa</taxon>
        <taxon>Ecdysozoa</taxon>
        <taxon>Arthropoda</taxon>
        <taxon>Crustacea</taxon>
        <taxon>Multicrustacea</taxon>
        <taxon>Malacostraca</taxon>
        <taxon>Eumalacostraca</taxon>
        <taxon>Eucarida</taxon>
        <taxon>Decapoda</taxon>
        <taxon>Pleocyemata</taxon>
        <taxon>Brachyura</taxon>
        <taxon>Eubrachyura</taxon>
        <taxon>Portunoidea</taxon>
        <taxon>Portunidae</taxon>
        <taxon>Portuninae</taxon>
        <taxon>Portunus</taxon>
    </lineage>
</organism>
<feature type="signal peptide" evidence="1">
    <location>
        <begin position="1"/>
        <end position="18"/>
    </location>
</feature>
<protein>
    <submittedName>
        <fullName evidence="2">Uncharacterized protein</fullName>
    </submittedName>
</protein>
<dbReference type="Proteomes" id="UP000324222">
    <property type="component" value="Unassembled WGS sequence"/>
</dbReference>
<dbReference type="OrthoDB" id="6353266at2759"/>
<proteinExistence type="predicted"/>
<keyword evidence="3" id="KW-1185">Reference proteome</keyword>
<gene>
    <name evidence="2" type="ORF">E2C01_025414</name>
</gene>
<accession>A0A5B7EFQ3</accession>
<evidence type="ECO:0000313" key="3">
    <source>
        <dbReference type="Proteomes" id="UP000324222"/>
    </source>
</evidence>
<keyword evidence="1" id="KW-0732">Signal</keyword>